<dbReference type="RefSeq" id="WP_249736170.1">
    <property type="nucleotide sequence ID" value="NZ_JAKNCJ010000001.1"/>
</dbReference>
<evidence type="ECO:0000256" key="1">
    <source>
        <dbReference type="SAM" id="Phobius"/>
    </source>
</evidence>
<keyword evidence="1" id="KW-0812">Transmembrane</keyword>
<dbReference type="Pfam" id="PF19124">
    <property type="entry name" value="DUF5808"/>
    <property type="match status" value="1"/>
</dbReference>
<dbReference type="Pfam" id="PF07853">
    <property type="entry name" value="DUF1648"/>
    <property type="match status" value="1"/>
</dbReference>
<name>A0ABT0QWH0_9MICO</name>
<reference evidence="4" key="1">
    <citation type="submission" date="2022-02" db="EMBL/GenBank/DDBJ databases">
        <authorList>
            <person name="Lee M."/>
            <person name="Kim S.-J."/>
            <person name="Jung M.-Y."/>
        </authorList>
    </citation>
    <scope>NUCLEOTIDE SEQUENCE</scope>
    <source>
        <strain evidence="4">JHP9</strain>
    </source>
</reference>
<feature type="transmembrane region" description="Helical" evidence="1">
    <location>
        <begin position="243"/>
        <end position="263"/>
    </location>
</feature>
<feature type="transmembrane region" description="Helical" evidence="1">
    <location>
        <begin position="198"/>
        <end position="215"/>
    </location>
</feature>
<feature type="transmembrane region" description="Helical" evidence="1">
    <location>
        <begin position="58"/>
        <end position="78"/>
    </location>
</feature>
<comment type="caution">
    <text evidence="4">The sequence shown here is derived from an EMBL/GenBank/DDBJ whole genome shotgun (WGS) entry which is preliminary data.</text>
</comment>
<dbReference type="EMBL" id="JAKNCJ010000001">
    <property type="protein sequence ID" value="MCL6422007.1"/>
    <property type="molecule type" value="Genomic_DNA"/>
</dbReference>
<sequence length="375" mass="39034">MGTSAALALMIAVPAALVGAAMIALPALSRSTVPLGVDVPSDRAGDPRVRSAVRAYRWRCAAVTVLFTASAAAIPFLVDESRPALLMGLLIALPLLETAALTAVFVRSRRPILAAKRAERWFDGARTARSAVAGPLPHRVPGWTWAAHLVAVLLVLLPLPVAVARCEHLPDPYPTHWDASGAPDAFAPLSAGTVLSPVWIGLGCVLLVAGIGALLPRLPMRTFPDGDADGAPQRARRELRGTAGLLAAVNAGVGLLMCAVTLPTLLGLSRAQGAALMWGGFVALNVMVIGGIIAVAVRRRREPWDPAKGEMESADEDSRWIGGLLYADRSDPSVLVPKRNGIGYTLNLASTGGMIATALLVLLVAGSLALPFLVA</sequence>
<organism evidence="4 5">
    <name type="scientific">Brachybacterium equifaecis</name>
    <dbReference type="NCBI Taxonomy" id="2910770"/>
    <lineage>
        <taxon>Bacteria</taxon>
        <taxon>Bacillati</taxon>
        <taxon>Actinomycetota</taxon>
        <taxon>Actinomycetes</taxon>
        <taxon>Micrococcales</taxon>
        <taxon>Dermabacteraceae</taxon>
        <taxon>Brachybacterium</taxon>
    </lineage>
</organism>
<dbReference type="InterPro" id="IPR012867">
    <property type="entry name" value="DUF1648"/>
</dbReference>
<evidence type="ECO:0000313" key="5">
    <source>
        <dbReference type="Proteomes" id="UP001203761"/>
    </source>
</evidence>
<keyword evidence="1" id="KW-0472">Membrane</keyword>
<feature type="transmembrane region" description="Helical" evidence="1">
    <location>
        <begin position="348"/>
        <end position="374"/>
    </location>
</feature>
<feature type="domain" description="DUF1648" evidence="2">
    <location>
        <begin position="153"/>
        <end position="200"/>
    </location>
</feature>
<protein>
    <submittedName>
        <fullName evidence="4">DUF5808 domain-containing protein</fullName>
    </submittedName>
</protein>
<proteinExistence type="predicted"/>
<dbReference type="Proteomes" id="UP001203761">
    <property type="component" value="Unassembled WGS sequence"/>
</dbReference>
<dbReference type="InterPro" id="IPR043831">
    <property type="entry name" value="DUF5808"/>
</dbReference>
<feature type="transmembrane region" description="Helical" evidence="1">
    <location>
        <begin position="275"/>
        <end position="297"/>
    </location>
</feature>
<evidence type="ECO:0000259" key="3">
    <source>
        <dbReference type="Pfam" id="PF19124"/>
    </source>
</evidence>
<feature type="transmembrane region" description="Helical" evidence="1">
    <location>
        <begin position="145"/>
        <end position="164"/>
    </location>
</feature>
<feature type="domain" description="DUF5808" evidence="3">
    <location>
        <begin position="330"/>
        <end position="353"/>
    </location>
</feature>
<accession>A0ABT0QWH0</accession>
<feature type="transmembrane region" description="Helical" evidence="1">
    <location>
        <begin position="84"/>
        <end position="106"/>
    </location>
</feature>
<feature type="transmembrane region" description="Helical" evidence="1">
    <location>
        <begin position="6"/>
        <end position="25"/>
    </location>
</feature>
<evidence type="ECO:0000259" key="2">
    <source>
        <dbReference type="Pfam" id="PF07853"/>
    </source>
</evidence>
<keyword evidence="1" id="KW-1133">Transmembrane helix</keyword>
<gene>
    <name evidence="4" type="ORF">Bequi_01160</name>
</gene>
<evidence type="ECO:0000313" key="4">
    <source>
        <dbReference type="EMBL" id="MCL6422007.1"/>
    </source>
</evidence>
<keyword evidence="5" id="KW-1185">Reference proteome</keyword>